<comment type="caution">
    <text evidence="1">The sequence shown here is derived from an EMBL/GenBank/DDBJ whole genome shotgun (WGS) entry which is preliminary data.</text>
</comment>
<proteinExistence type="predicted"/>
<accession>T1CQG9</accession>
<dbReference type="AlphaFoldDB" id="T1CQG9"/>
<dbReference type="EMBL" id="AUZX01004467">
    <property type="protein sequence ID" value="EQD70749.1"/>
    <property type="molecule type" value="Genomic_DNA"/>
</dbReference>
<organism evidence="1">
    <name type="scientific">mine drainage metagenome</name>
    <dbReference type="NCBI Taxonomy" id="410659"/>
    <lineage>
        <taxon>unclassified sequences</taxon>
        <taxon>metagenomes</taxon>
        <taxon>ecological metagenomes</taxon>
    </lineage>
</organism>
<evidence type="ECO:0000313" key="1">
    <source>
        <dbReference type="EMBL" id="EQD70749.1"/>
    </source>
</evidence>
<name>T1CQG9_9ZZZZ</name>
<reference evidence="1" key="2">
    <citation type="journal article" date="2014" name="ISME J.">
        <title>Microbial stratification in low pH oxic and suboxic macroscopic growths along an acid mine drainage.</title>
        <authorList>
            <person name="Mendez-Garcia C."/>
            <person name="Mesa V."/>
            <person name="Sprenger R.R."/>
            <person name="Richter M."/>
            <person name="Diez M.S."/>
            <person name="Solano J."/>
            <person name="Bargiela R."/>
            <person name="Golyshina O.V."/>
            <person name="Manteca A."/>
            <person name="Ramos J.L."/>
            <person name="Gallego J.R."/>
            <person name="Llorente I."/>
            <person name="Martins Dos Santos V.A."/>
            <person name="Jensen O.N."/>
            <person name="Pelaez A.I."/>
            <person name="Sanchez J."/>
            <person name="Ferrer M."/>
        </authorList>
    </citation>
    <scope>NUCLEOTIDE SEQUENCE</scope>
</reference>
<sequence length="73" mass="8051">MLRELRILDPVEAWLPTRNPFSRLTGAPKHHLADPALAARLLDRTENHLIAGDEGESVIPRDGTLLGGLFESL</sequence>
<feature type="non-terminal residue" evidence="1">
    <location>
        <position position="73"/>
    </location>
</feature>
<reference evidence="1" key="1">
    <citation type="submission" date="2013-08" db="EMBL/GenBank/DDBJ databases">
        <authorList>
            <person name="Mendez C."/>
            <person name="Richter M."/>
            <person name="Ferrer M."/>
            <person name="Sanchez J."/>
        </authorList>
    </citation>
    <scope>NUCLEOTIDE SEQUENCE</scope>
</reference>
<protein>
    <submittedName>
        <fullName evidence="1">Uncharacterized protein</fullName>
    </submittedName>
</protein>
<gene>
    <name evidence="1" type="ORF">B1A_06144</name>
</gene>